<dbReference type="Gene3D" id="3.40.1080.10">
    <property type="entry name" value="Glutaconate Coenzyme A-transferase"/>
    <property type="match status" value="1"/>
</dbReference>
<proteinExistence type="predicted"/>
<organism evidence="1">
    <name type="scientific">marine sediment metagenome</name>
    <dbReference type="NCBI Taxonomy" id="412755"/>
    <lineage>
        <taxon>unclassified sequences</taxon>
        <taxon>metagenomes</taxon>
        <taxon>ecological metagenomes</taxon>
    </lineage>
</organism>
<comment type="caution">
    <text evidence="1">The sequence shown here is derived from an EMBL/GenBank/DDBJ whole genome shotgun (WGS) entry which is preliminary data.</text>
</comment>
<name>X0XS50_9ZZZZ</name>
<sequence length="94" mass="10526">MIVVTNLCVMEMKARGNWKVLSLHRGITARDVIDNTGFPVEIAPDCPTTESPTVQEVELIRKIDPNGIRMLDFMGGKERAAKLPSILEMEWDSV</sequence>
<dbReference type="SUPFAM" id="SSF100950">
    <property type="entry name" value="NagB/RpiA/CoA transferase-like"/>
    <property type="match status" value="1"/>
</dbReference>
<protein>
    <submittedName>
        <fullName evidence="1">Uncharacterized protein</fullName>
    </submittedName>
</protein>
<evidence type="ECO:0000313" key="1">
    <source>
        <dbReference type="EMBL" id="GAG38167.1"/>
    </source>
</evidence>
<gene>
    <name evidence="1" type="ORF">S01H1_72800</name>
</gene>
<dbReference type="EMBL" id="BARS01048593">
    <property type="protein sequence ID" value="GAG38167.1"/>
    <property type="molecule type" value="Genomic_DNA"/>
</dbReference>
<reference evidence="1" key="1">
    <citation type="journal article" date="2014" name="Front. Microbiol.">
        <title>High frequency of phylogenetically diverse reductive dehalogenase-homologous genes in deep subseafloor sedimentary metagenomes.</title>
        <authorList>
            <person name="Kawai M."/>
            <person name="Futagami T."/>
            <person name="Toyoda A."/>
            <person name="Takaki Y."/>
            <person name="Nishi S."/>
            <person name="Hori S."/>
            <person name="Arai W."/>
            <person name="Tsubouchi T."/>
            <person name="Morono Y."/>
            <person name="Uchiyama I."/>
            <person name="Ito T."/>
            <person name="Fujiyama A."/>
            <person name="Inagaki F."/>
            <person name="Takami H."/>
        </authorList>
    </citation>
    <scope>NUCLEOTIDE SEQUENCE</scope>
    <source>
        <strain evidence="1">Expedition CK06-06</strain>
    </source>
</reference>
<accession>X0XS50</accession>
<dbReference type="InterPro" id="IPR037171">
    <property type="entry name" value="NagB/RpiA_transferase-like"/>
</dbReference>
<dbReference type="AlphaFoldDB" id="X0XS50"/>